<gene>
    <name evidence="2" type="ORF">BKA24_000850</name>
</gene>
<feature type="region of interest" description="Disordered" evidence="1">
    <location>
        <begin position="1"/>
        <end position="21"/>
    </location>
</feature>
<dbReference type="AlphaFoldDB" id="A0A7W7FH83"/>
<protein>
    <submittedName>
        <fullName evidence="2">Uncharacterized protein</fullName>
    </submittedName>
</protein>
<evidence type="ECO:0000313" key="3">
    <source>
        <dbReference type="Proteomes" id="UP000573729"/>
    </source>
</evidence>
<evidence type="ECO:0000256" key="1">
    <source>
        <dbReference type="SAM" id="MobiDB-lite"/>
    </source>
</evidence>
<comment type="caution">
    <text evidence="2">The sequence shown here is derived from an EMBL/GenBank/DDBJ whole genome shotgun (WGS) entry which is preliminary data.</text>
</comment>
<reference evidence="2 3" key="1">
    <citation type="submission" date="2020-08" db="EMBL/GenBank/DDBJ databases">
        <title>Sequencing the genomes of 1000 actinobacteria strains.</title>
        <authorList>
            <person name="Klenk H.-P."/>
        </authorList>
    </citation>
    <scope>NUCLEOTIDE SEQUENCE [LARGE SCALE GENOMIC DNA]</scope>
    <source>
        <strain evidence="2 3">DSM 24947</strain>
    </source>
</reference>
<dbReference type="EMBL" id="JACHMD010000001">
    <property type="protein sequence ID" value="MBB4666141.1"/>
    <property type="molecule type" value="Genomic_DNA"/>
</dbReference>
<accession>A0A7W7FH83</accession>
<evidence type="ECO:0000313" key="2">
    <source>
        <dbReference type="EMBL" id="MBB4666141.1"/>
    </source>
</evidence>
<proteinExistence type="predicted"/>
<dbReference type="Proteomes" id="UP000573729">
    <property type="component" value="Unassembled WGS sequence"/>
</dbReference>
<sequence length="116" mass="12468">MRSVRSRKVSSSTGVGSRSSARAARILADEIGRLRRHQIIALAYADTSRREAAGRDAETLAAIDAIASRVASVEKQLTDLRALTQRIADALGVITPIGDISVSQVTKNRIGLDDQR</sequence>
<organism evidence="2 3">
    <name type="scientific">Microbacterium marinum</name>
    <dbReference type="NCBI Taxonomy" id="421115"/>
    <lineage>
        <taxon>Bacteria</taxon>
        <taxon>Bacillati</taxon>
        <taxon>Actinomycetota</taxon>
        <taxon>Actinomycetes</taxon>
        <taxon>Micrococcales</taxon>
        <taxon>Microbacteriaceae</taxon>
        <taxon>Microbacterium</taxon>
    </lineage>
</organism>
<keyword evidence="3" id="KW-1185">Reference proteome</keyword>
<name>A0A7W7FH83_9MICO</name>
<feature type="compositionally biased region" description="Low complexity" evidence="1">
    <location>
        <begin position="9"/>
        <end position="21"/>
    </location>
</feature>